<proteinExistence type="predicted"/>
<accession>A0ABS5UCV8</accession>
<keyword evidence="1" id="KW-1133">Transmembrane helix</keyword>
<comment type="caution">
    <text evidence="2">The sequence shown here is derived from an EMBL/GenBank/DDBJ whole genome shotgun (WGS) entry which is preliminary data.</text>
</comment>
<gene>
    <name evidence="2" type="ORF">KJB30_16955</name>
</gene>
<name>A0ABS5UCV8_9BACT</name>
<keyword evidence="3" id="KW-1185">Reference proteome</keyword>
<dbReference type="Gene3D" id="3.30.450.290">
    <property type="match status" value="1"/>
</dbReference>
<feature type="transmembrane region" description="Helical" evidence="1">
    <location>
        <begin position="9"/>
        <end position="32"/>
    </location>
</feature>
<dbReference type="RefSeq" id="WP_214301562.1">
    <property type="nucleotide sequence ID" value="NZ_JAHDYS010000022.1"/>
</dbReference>
<evidence type="ECO:0000256" key="1">
    <source>
        <dbReference type="SAM" id="Phobius"/>
    </source>
</evidence>
<organism evidence="2 3">
    <name type="scientific">Pelotalea chapellei</name>
    <dbReference type="NCBI Taxonomy" id="44671"/>
    <lineage>
        <taxon>Bacteria</taxon>
        <taxon>Pseudomonadati</taxon>
        <taxon>Thermodesulfobacteriota</taxon>
        <taxon>Desulfuromonadia</taxon>
        <taxon>Geobacterales</taxon>
        <taxon>Geobacteraceae</taxon>
        <taxon>Pelotalea</taxon>
    </lineage>
</organism>
<keyword evidence="1" id="KW-0472">Membrane</keyword>
<protein>
    <submittedName>
        <fullName evidence="2">Cytochrome C</fullName>
    </submittedName>
</protein>
<evidence type="ECO:0000313" key="3">
    <source>
        <dbReference type="Proteomes" id="UP000784128"/>
    </source>
</evidence>
<sequence>MFRTLAGRALVPVGLAVTGFVVVCFLLLYTAIKNVVRNDAVAHATNLADIILKSAHDAMLKSERQTLTTIINNIGEQKGVEHIRIFNKKGIVNFSNHPEELNRQVDKKEQGCINCHAGATPSLTLGKMDQSRTFKNRAGTEVLAITAPIYNEPQCSNAACHVHPPTQKVLGTLDIGLSQDLMLATLSSIRTEMIIFTLMILVLTVGGVTALLRRSVFMPVQKLNEMAVQADHEDDVCPPPGHFPLELDRIAKSYYNLCQRLRKSKQELDSIRNGANRPQ</sequence>
<evidence type="ECO:0000313" key="2">
    <source>
        <dbReference type="EMBL" id="MBT1073479.1"/>
    </source>
</evidence>
<dbReference type="EMBL" id="JAHDYS010000022">
    <property type="protein sequence ID" value="MBT1073479.1"/>
    <property type="molecule type" value="Genomic_DNA"/>
</dbReference>
<keyword evidence="1" id="KW-0812">Transmembrane</keyword>
<reference evidence="2 3" key="1">
    <citation type="submission" date="2021-05" db="EMBL/GenBank/DDBJ databases">
        <title>The draft genome of Geobacter chapellei DSM 13688.</title>
        <authorList>
            <person name="Xu Z."/>
            <person name="Masuda Y."/>
            <person name="Itoh H."/>
            <person name="Senoo K."/>
        </authorList>
    </citation>
    <scope>NUCLEOTIDE SEQUENCE [LARGE SCALE GENOMIC DNA]</scope>
    <source>
        <strain evidence="2 3">DSM 13688</strain>
    </source>
</reference>
<feature type="transmembrane region" description="Helical" evidence="1">
    <location>
        <begin position="193"/>
        <end position="212"/>
    </location>
</feature>
<dbReference type="Proteomes" id="UP000784128">
    <property type="component" value="Unassembled WGS sequence"/>
</dbReference>